<gene>
    <name evidence="1" type="ORF">H4O21_04745</name>
</gene>
<dbReference type="Proteomes" id="UP000565262">
    <property type="component" value="Unassembled WGS sequence"/>
</dbReference>
<proteinExistence type="predicted"/>
<dbReference type="AlphaFoldDB" id="A0A839ILZ8"/>
<accession>A0A839ILZ8</accession>
<dbReference type="EMBL" id="JACJFM010000004">
    <property type="protein sequence ID" value="MBB1485921.1"/>
    <property type="molecule type" value="Genomic_DNA"/>
</dbReference>
<organism evidence="1 2">
    <name type="scientific">Oceanospirillum sediminis</name>
    <dbReference type="NCBI Taxonomy" id="2760088"/>
    <lineage>
        <taxon>Bacteria</taxon>
        <taxon>Pseudomonadati</taxon>
        <taxon>Pseudomonadota</taxon>
        <taxon>Gammaproteobacteria</taxon>
        <taxon>Oceanospirillales</taxon>
        <taxon>Oceanospirillaceae</taxon>
        <taxon>Oceanospirillum</taxon>
    </lineage>
</organism>
<name>A0A839ILZ8_9GAMM</name>
<sequence length="376" mass="40822">MPQFDYTSIPRLKRNAASIIGPSLIYPGGSGAYIITNYDSFHHWDVTADKGVISRKDELITLDIPAGEVAGIANLTVSRNGITDSVQITISENAVAKPSVVAPVNGAVDVVECPVIMLSDFKTYPANADSEKSVSVRIIDQQGNVVWELEDQVPGTELKVPKGVLSPAHTYRPQGRHSGNTFGYSEWSDMDTSFTTTDSFGPAFHGDIYQGDIVLGPVGGDWLLLAPAAKRTLKKWGLSNIEVSLKDISSASEPDDKTGQQNTDVLVSDTYRNINDGLGSIGSPAAEYCRSLGYDLPNKEELYFIWQSREVIDSVDGEGNTLGDYISYGLGGAVKCWSSSECHRAVSWTMDFNTKTMGVYPKEGDAWVLPVRRVPV</sequence>
<reference evidence="1 2" key="1">
    <citation type="submission" date="2020-08" db="EMBL/GenBank/DDBJ databases">
        <title>Oceanospirillum sp. nov. isolated from marine sediment.</title>
        <authorList>
            <person name="Ji X."/>
        </authorList>
    </citation>
    <scope>NUCLEOTIDE SEQUENCE [LARGE SCALE GENOMIC DNA]</scope>
    <source>
        <strain evidence="1 2">D5</strain>
    </source>
</reference>
<evidence type="ECO:0000313" key="2">
    <source>
        <dbReference type="Proteomes" id="UP000565262"/>
    </source>
</evidence>
<dbReference type="RefSeq" id="WP_182807706.1">
    <property type="nucleotide sequence ID" value="NZ_JACJFM010000004.1"/>
</dbReference>
<evidence type="ECO:0000313" key="1">
    <source>
        <dbReference type="EMBL" id="MBB1485921.1"/>
    </source>
</evidence>
<comment type="caution">
    <text evidence="1">The sequence shown here is derived from an EMBL/GenBank/DDBJ whole genome shotgun (WGS) entry which is preliminary data.</text>
</comment>
<keyword evidence="2" id="KW-1185">Reference proteome</keyword>
<protein>
    <submittedName>
        <fullName evidence="1">Uncharacterized protein</fullName>
    </submittedName>
</protein>